<feature type="transmembrane region" description="Helical" evidence="2">
    <location>
        <begin position="93"/>
        <end position="111"/>
    </location>
</feature>
<keyword evidence="2" id="KW-0812">Transmembrane</keyword>
<keyword evidence="4" id="KW-1185">Reference proteome</keyword>
<feature type="region of interest" description="Disordered" evidence="1">
    <location>
        <begin position="1"/>
        <end position="20"/>
    </location>
</feature>
<feature type="transmembrane region" description="Helical" evidence="2">
    <location>
        <begin position="151"/>
        <end position="173"/>
    </location>
</feature>
<feature type="region of interest" description="Disordered" evidence="1">
    <location>
        <begin position="226"/>
        <end position="247"/>
    </location>
</feature>
<evidence type="ECO:0000256" key="2">
    <source>
        <dbReference type="SAM" id="Phobius"/>
    </source>
</evidence>
<feature type="compositionally biased region" description="Low complexity" evidence="1">
    <location>
        <begin position="1"/>
        <end position="14"/>
    </location>
</feature>
<evidence type="ECO:0000313" key="4">
    <source>
        <dbReference type="Proteomes" id="UP001146469"/>
    </source>
</evidence>
<evidence type="ECO:0000313" key="3">
    <source>
        <dbReference type="EMBL" id="MCZ9289193.1"/>
    </source>
</evidence>
<dbReference type="RefSeq" id="WP_269944183.1">
    <property type="nucleotide sequence ID" value="NZ_JAKMUT010000002.1"/>
</dbReference>
<gene>
    <name evidence="3" type="ORF">L8V00_03085</name>
</gene>
<proteinExistence type="predicted"/>
<sequence>MSSESKSAKSSAKSSEQEAGEDALAQYRGDLSGAERKIAGRVVLGRYVPLIVFGFLVPLVMIFLPHAGDVRGYDVLFNTQVAQDGATAKPEMIFSWLRLITILLTIGTLVSKSWIVAWVNWAFAGVAWWYNVFAIWVRQTQPPTESGDGPAIPLLFSLVGLTVLFYALSAVVFQKNPLQRALAAARREEAHRDEESRLAQQRLRTGIEDREDAEIVDDRRARAKARRERKAELEKQESEPQQESEED</sequence>
<reference evidence="3" key="1">
    <citation type="submission" date="2022-02" db="EMBL/GenBank/DDBJ databases">
        <title>Corynebacterium sp. from urogenital microbiome.</title>
        <authorList>
            <person name="Cappelli E.A."/>
            <person name="Ribeiro T.G."/>
            <person name="Peixe L."/>
        </authorList>
    </citation>
    <scope>NUCLEOTIDE SEQUENCE</scope>
    <source>
        <strain evidence="3">C8Ua_174</strain>
    </source>
</reference>
<organism evidence="3 4">
    <name type="scientific">Corynebacterium evansiae</name>
    <dbReference type="NCBI Taxonomy" id="2913499"/>
    <lineage>
        <taxon>Bacteria</taxon>
        <taxon>Bacillati</taxon>
        <taxon>Actinomycetota</taxon>
        <taxon>Actinomycetes</taxon>
        <taxon>Mycobacteriales</taxon>
        <taxon>Corynebacteriaceae</taxon>
        <taxon>Corynebacterium</taxon>
    </lineage>
</organism>
<keyword evidence="2" id="KW-1133">Transmembrane helix</keyword>
<feature type="compositionally biased region" description="Basic and acidic residues" evidence="1">
    <location>
        <begin position="229"/>
        <end position="238"/>
    </location>
</feature>
<dbReference type="AlphaFoldDB" id="A0A9X3LMV0"/>
<name>A0A9X3LMV0_9CORY</name>
<evidence type="ECO:0000256" key="1">
    <source>
        <dbReference type="SAM" id="MobiDB-lite"/>
    </source>
</evidence>
<dbReference type="EMBL" id="JAKMUT010000002">
    <property type="protein sequence ID" value="MCZ9289193.1"/>
    <property type="molecule type" value="Genomic_DNA"/>
</dbReference>
<feature type="transmembrane region" description="Helical" evidence="2">
    <location>
        <begin position="118"/>
        <end position="139"/>
    </location>
</feature>
<accession>A0A9X3LMV0</accession>
<keyword evidence="2" id="KW-0472">Membrane</keyword>
<protein>
    <recommendedName>
        <fullName evidence="5">Transmembrane protein</fullName>
    </recommendedName>
</protein>
<evidence type="ECO:0008006" key="5">
    <source>
        <dbReference type="Google" id="ProtNLM"/>
    </source>
</evidence>
<comment type="caution">
    <text evidence="3">The sequence shown here is derived from an EMBL/GenBank/DDBJ whole genome shotgun (WGS) entry which is preliminary data.</text>
</comment>
<dbReference type="Proteomes" id="UP001146469">
    <property type="component" value="Unassembled WGS sequence"/>
</dbReference>
<feature type="transmembrane region" description="Helical" evidence="2">
    <location>
        <begin position="47"/>
        <end position="67"/>
    </location>
</feature>